<gene>
    <name evidence="1" type="ordered locus">Cyan7822_4041</name>
</gene>
<evidence type="ECO:0000313" key="2">
    <source>
        <dbReference type="Proteomes" id="UP000008206"/>
    </source>
</evidence>
<dbReference type="eggNOG" id="COG4226">
    <property type="taxonomic scope" value="Bacteria"/>
</dbReference>
<dbReference type="GO" id="GO:0006355">
    <property type="term" value="P:regulation of DNA-templated transcription"/>
    <property type="evidence" value="ECO:0007669"/>
    <property type="project" value="InterPro"/>
</dbReference>
<dbReference type="Pfam" id="PF05534">
    <property type="entry name" value="HicB"/>
    <property type="match status" value="1"/>
</dbReference>
<dbReference type="HOGENOM" id="CLU_2463911_0_0_3"/>
<dbReference type="InterPro" id="IPR008651">
    <property type="entry name" value="Uncharacterised_HicB"/>
</dbReference>
<dbReference type="Proteomes" id="UP000008206">
    <property type="component" value="Chromosome"/>
</dbReference>
<dbReference type="EMBL" id="CP002198">
    <property type="protein sequence ID" value="ADN15966.1"/>
    <property type="molecule type" value="Genomic_DNA"/>
</dbReference>
<dbReference type="OrthoDB" id="5419659at2"/>
<dbReference type="SUPFAM" id="SSF47598">
    <property type="entry name" value="Ribbon-helix-helix"/>
    <property type="match status" value="1"/>
</dbReference>
<evidence type="ECO:0000313" key="1">
    <source>
        <dbReference type="EMBL" id="ADN15966.1"/>
    </source>
</evidence>
<dbReference type="RefSeq" id="WP_013324034.1">
    <property type="nucleotide sequence ID" value="NC_014501.1"/>
</dbReference>
<dbReference type="InterPro" id="IPR010985">
    <property type="entry name" value="Ribbon_hlx_hlx"/>
</dbReference>
<protein>
    <submittedName>
        <fullName evidence="1">HicB family protein</fullName>
    </submittedName>
</protein>
<keyword evidence="2" id="KW-1185">Reference proteome</keyword>
<dbReference type="STRING" id="497965.Cyan7822_4041"/>
<reference evidence="2" key="1">
    <citation type="journal article" date="2011" name="MBio">
        <title>Novel metabolic attributes of the genus Cyanothece, comprising a group of unicellular nitrogen-fixing Cyanobacteria.</title>
        <authorList>
            <person name="Bandyopadhyay A."/>
            <person name="Elvitigala T."/>
            <person name="Welsh E."/>
            <person name="Stockel J."/>
            <person name="Liberton M."/>
            <person name="Min H."/>
            <person name="Sherman L.A."/>
            <person name="Pakrasi H.B."/>
        </authorList>
    </citation>
    <scope>NUCLEOTIDE SEQUENCE [LARGE SCALE GENOMIC DNA]</scope>
    <source>
        <strain evidence="2">PCC 7822</strain>
    </source>
</reference>
<proteinExistence type="predicted"/>
<name>E0U6S9_GLOV7</name>
<dbReference type="AlphaFoldDB" id="E0U6S9"/>
<organism evidence="1 2">
    <name type="scientific">Gloeothece verrucosa (strain PCC 7822)</name>
    <name type="common">Cyanothece sp. (strain PCC 7822)</name>
    <dbReference type="NCBI Taxonomy" id="497965"/>
    <lineage>
        <taxon>Bacteria</taxon>
        <taxon>Bacillati</taxon>
        <taxon>Cyanobacteriota</taxon>
        <taxon>Cyanophyceae</taxon>
        <taxon>Oscillatoriophycideae</taxon>
        <taxon>Chroococcales</taxon>
        <taxon>Aphanothecaceae</taxon>
        <taxon>Gloeothece</taxon>
        <taxon>Gloeothece verrucosa</taxon>
    </lineage>
</organism>
<sequence>MNKKNKTTELHPLEVMTNIEDARRLWLETAYQYGDNIPIDDQYSGRVLLRMPRSLHRKLVEGSEQEGVSLNQFLVCLLSEGITQYKIK</sequence>
<dbReference type="KEGG" id="cyj:Cyan7822_4041"/>
<accession>E0U6S9</accession>